<accession>A0A4Z2H418</accession>
<evidence type="ECO:0000313" key="1">
    <source>
        <dbReference type="EMBL" id="TNN60607.1"/>
    </source>
</evidence>
<sequence>MDTEERDALLILPWSFCCCLAPTGQRRPQTGAPRRSPGAVTTPECVQQQSCVSVYTATQ</sequence>
<keyword evidence="2" id="KW-1185">Reference proteome</keyword>
<dbReference type="EMBL" id="SRLO01000331">
    <property type="protein sequence ID" value="TNN60607.1"/>
    <property type="molecule type" value="Genomic_DNA"/>
</dbReference>
<evidence type="ECO:0000313" key="2">
    <source>
        <dbReference type="Proteomes" id="UP000314294"/>
    </source>
</evidence>
<reference evidence="1 2" key="1">
    <citation type="submission" date="2019-03" db="EMBL/GenBank/DDBJ databases">
        <title>First draft genome of Liparis tanakae, snailfish: a comprehensive survey of snailfish specific genes.</title>
        <authorList>
            <person name="Kim W."/>
            <person name="Song I."/>
            <person name="Jeong J.-H."/>
            <person name="Kim D."/>
            <person name="Kim S."/>
            <person name="Ryu S."/>
            <person name="Song J.Y."/>
            <person name="Lee S.K."/>
        </authorList>
    </citation>
    <scope>NUCLEOTIDE SEQUENCE [LARGE SCALE GENOMIC DNA]</scope>
    <source>
        <tissue evidence="1">Muscle</tissue>
    </source>
</reference>
<gene>
    <name evidence="1" type="ORF">EYF80_029208</name>
</gene>
<name>A0A4Z2H418_9TELE</name>
<proteinExistence type="predicted"/>
<dbReference type="Proteomes" id="UP000314294">
    <property type="component" value="Unassembled WGS sequence"/>
</dbReference>
<organism evidence="1 2">
    <name type="scientific">Liparis tanakae</name>
    <name type="common">Tanaka's snailfish</name>
    <dbReference type="NCBI Taxonomy" id="230148"/>
    <lineage>
        <taxon>Eukaryota</taxon>
        <taxon>Metazoa</taxon>
        <taxon>Chordata</taxon>
        <taxon>Craniata</taxon>
        <taxon>Vertebrata</taxon>
        <taxon>Euteleostomi</taxon>
        <taxon>Actinopterygii</taxon>
        <taxon>Neopterygii</taxon>
        <taxon>Teleostei</taxon>
        <taxon>Neoteleostei</taxon>
        <taxon>Acanthomorphata</taxon>
        <taxon>Eupercaria</taxon>
        <taxon>Perciformes</taxon>
        <taxon>Cottioidei</taxon>
        <taxon>Cottales</taxon>
        <taxon>Liparidae</taxon>
        <taxon>Liparis</taxon>
    </lineage>
</organism>
<dbReference type="AlphaFoldDB" id="A0A4Z2H418"/>
<protein>
    <submittedName>
        <fullName evidence="1">Uncharacterized protein</fullName>
    </submittedName>
</protein>
<comment type="caution">
    <text evidence="1">The sequence shown here is derived from an EMBL/GenBank/DDBJ whole genome shotgun (WGS) entry which is preliminary data.</text>
</comment>